<evidence type="ECO:0000313" key="3">
    <source>
        <dbReference type="Proteomes" id="UP000652219"/>
    </source>
</evidence>
<feature type="region of interest" description="Disordered" evidence="1">
    <location>
        <begin position="334"/>
        <end position="361"/>
    </location>
</feature>
<gene>
    <name evidence="2" type="ORF">CSOJ01_04477</name>
</gene>
<reference evidence="2 3" key="1">
    <citation type="journal article" date="2020" name="Phytopathology">
        <title>Genome Sequence Resources of Colletotrichum truncatum, C. plurivorum, C. musicola, and C. sojae: Four Species Pathogenic to Soybean (Glycine max).</title>
        <authorList>
            <person name="Rogerio F."/>
            <person name="Boufleur T.R."/>
            <person name="Ciampi-Guillardi M."/>
            <person name="Sukno S.A."/>
            <person name="Thon M.R."/>
            <person name="Massola Junior N.S."/>
            <person name="Baroncelli R."/>
        </authorList>
    </citation>
    <scope>NUCLEOTIDE SEQUENCE [LARGE SCALE GENOMIC DNA]</scope>
    <source>
        <strain evidence="2 3">LFN0009</strain>
    </source>
</reference>
<organism evidence="2 3">
    <name type="scientific">Colletotrichum sojae</name>
    <dbReference type="NCBI Taxonomy" id="2175907"/>
    <lineage>
        <taxon>Eukaryota</taxon>
        <taxon>Fungi</taxon>
        <taxon>Dikarya</taxon>
        <taxon>Ascomycota</taxon>
        <taxon>Pezizomycotina</taxon>
        <taxon>Sordariomycetes</taxon>
        <taxon>Hypocreomycetidae</taxon>
        <taxon>Glomerellales</taxon>
        <taxon>Glomerellaceae</taxon>
        <taxon>Colletotrichum</taxon>
        <taxon>Colletotrichum orchidearum species complex</taxon>
    </lineage>
</organism>
<dbReference type="Proteomes" id="UP000652219">
    <property type="component" value="Unassembled WGS sequence"/>
</dbReference>
<protein>
    <submittedName>
        <fullName evidence="2">Uncharacterized protein</fullName>
    </submittedName>
</protein>
<feature type="compositionally biased region" description="Polar residues" evidence="1">
    <location>
        <begin position="342"/>
        <end position="353"/>
    </location>
</feature>
<dbReference type="AlphaFoldDB" id="A0A8H6MZA9"/>
<evidence type="ECO:0000313" key="2">
    <source>
        <dbReference type="EMBL" id="KAF6813751.1"/>
    </source>
</evidence>
<dbReference type="EMBL" id="WIGN01000050">
    <property type="protein sequence ID" value="KAF6813751.1"/>
    <property type="molecule type" value="Genomic_DNA"/>
</dbReference>
<keyword evidence="3" id="KW-1185">Reference proteome</keyword>
<name>A0A8H6MZA9_9PEZI</name>
<accession>A0A8H6MZA9</accession>
<comment type="caution">
    <text evidence="2">The sequence shown here is derived from an EMBL/GenBank/DDBJ whole genome shotgun (WGS) entry which is preliminary data.</text>
</comment>
<evidence type="ECO:0000256" key="1">
    <source>
        <dbReference type="SAM" id="MobiDB-lite"/>
    </source>
</evidence>
<sequence length="484" mass="54840">MSFGVTIRRNTVPLRRRRRQIRSAGSSLPPNATPYHRVRGVWDMPSGFMRFSCALHLLYEYNGSELGDRESGRARVRRMGLRPFPCRSLLRSHRSRFLHPLGTDCSAAIKLKPPTLHRSSTPNLSFLSLESRHYPVSCLEHHPRWRMCAVLLAPSHHFPVSWFMIRRDESQPDHLTFHIASQGFGYDLLLPELSWRPDIRVMSRLVSPASACLPPFPGGTGRLSVHGQKQCPTSNAASPALRHAELYVLHWAIHIKETNLQLPHPLARHRVPNSRRVKMMDHGVLLRVEADVPKKGETTDVWMVPDYLYHFPDRLTTGVFLVISVAEQKLPPVVKTPRHSRCTASSRRPTGQGQPKDDRTPALHHVRNQASSPSGPAQRHGHATWFAHNVGAVATGRESKRDGRGMRDMCLDSLSSIKKKVRWHSTTQPENLEQDRSRSLRVVARDERKGAEPTTSGNILTNAYCSERHDATQLPSQPTNRFKV</sequence>
<proteinExistence type="predicted"/>